<feature type="region of interest" description="Disordered" evidence="1">
    <location>
        <begin position="1"/>
        <end position="48"/>
    </location>
</feature>
<sequence length="169" mass="16983">MRAVSRSLRRLADNAENTIVLPRDGRQQRSQSCTSASTDASETRVGYDGSAAVDLGDVMHGAHQEGWSGDGFAGSRSATVQQDDAATDTNSSATTSETTSDAQASAVASETTSAESSTVATVASIAATTKGGATSETSSAATADKSAKSAAYQGAEDGGANLRPKARVS</sequence>
<reference evidence="2" key="2">
    <citation type="submission" date="2021-09" db="EMBL/GenBank/DDBJ databases">
        <authorList>
            <person name="Jia N."/>
            <person name="Wang J."/>
            <person name="Shi W."/>
            <person name="Du L."/>
            <person name="Sun Y."/>
            <person name="Zhan W."/>
            <person name="Jiang J."/>
            <person name="Wang Q."/>
            <person name="Zhang B."/>
            <person name="Ji P."/>
            <person name="Sakyi L.B."/>
            <person name="Cui X."/>
            <person name="Yuan T."/>
            <person name="Jiang B."/>
            <person name="Yang W."/>
            <person name="Lam T.T.-Y."/>
            <person name="Chang Q."/>
            <person name="Ding S."/>
            <person name="Wang X."/>
            <person name="Zhu J."/>
            <person name="Ruan X."/>
            <person name="Zhao L."/>
            <person name="Wei J."/>
            <person name="Que T."/>
            <person name="Du C."/>
            <person name="Cheng J."/>
            <person name="Dai P."/>
            <person name="Han X."/>
            <person name="Huang E."/>
            <person name="Gao Y."/>
            <person name="Liu J."/>
            <person name="Shao H."/>
            <person name="Ye R."/>
            <person name="Li L."/>
            <person name="Wei W."/>
            <person name="Wang X."/>
            <person name="Wang C."/>
            <person name="Huo Q."/>
            <person name="Li W."/>
            <person name="Guo W."/>
            <person name="Chen H."/>
            <person name="Chen S."/>
            <person name="Zhou L."/>
            <person name="Zhou L."/>
            <person name="Ni X."/>
            <person name="Tian J."/>
            <person name="Zhou Y."/>
            <person name="Sheng Y."/>
            <person name="Liu T."/>
            <person name="Pan Y."/>
            <person name="Xia L."/>
            <person name="Li J."/>
            <person name="Zhao F."/>
            <person name="Cao W."/>
        </authorList>
    </citation>
    <scope>NUCLEOTIDE SEQUENCE</scope>
    <source>
        <strain evidence="2">Rmic-2018</strain>
        <tissue evidence="2">Larvae</tissue>
    </source>
</reference>
<dbReference type="AlphaFoldDB" id="A0A9J6EDL5"/>
<reference evidence="2" key="1">
    <citation type="journal article" date="2020" name="Cell">
        <title>Large-Scale Comparative Analyses of Tick Genomes Elucidate Their Genetic Diversity and Vector Capacities.</title>
        <authorList>
            <consortium name="Tick Genome and Microbiome Consortium (TIGMIC)"/>
            <person name="Jia N."/>
            <person name="Wang J."/>
            <person name="Shi W."/>
            <person name="Du L."/>
            <person name="Sun Y."/>
            <person name="Zhan W."/>
            <person name="Jiang J.F."/>
            <person name="Wang Q."/>
            <person name="Zhang B."/>
            <person name="Ji P."/>
            <person name="Bell-Sakyi L."/>
            <person name="Cui X.M."/>
            <person name="Yuan T.T."/>
            <person name="Jiang B.G."/>
            <person name="Yang W.F."/>
            <person name="Lam T.T."/>
            <person name="Chang Q.C."/>
            <person name="Ding S.J."/>
            <person name="Wang X.J."/>
            <person name="Zhu J.G."/>
            <person name="Ruan X.D."/>
            <person name="Zhao L."/>
            <person name="Wei J.T."/>
            <person name="Ye R.Z."/>
            <person name="Que T.C."/>
            <person name="Du C.H."/>
            <person name="Zhou Y.H."/>
            <person name="Cheng J.X."/>
            <person name="Dai P.F."/>
            <person name="Guo W.B."/>
            <person name="Han X.H."/>
            <person name="Huang E.J."/>
            <person name="Li L.F."/>
            <person name="Wei W."/>
            <person name="Gao Y.C."/>
            <person name="Liu J.Z."/>
            <person name="Shao H.Z."/>
            <person name="Wang X."/>
            <person name="Wang C.C."/>
            <person name="Yang T.C."/>
            <person name="Huo Q.B."/>
            <person name="Li W."/>
            <person name="Chen H.Y."/>
            <person name="Chen S.E."/>
            <person name="Zhou L.G."/>
            <person name="Ni X.B."/>
            <person name="Tian J.H."/>
            <person name="Sheng Y."/>
            <person name="Liu T."/>
            <person name="Pan Y.S."/>
            <person name="Xia L.Y."/>
            <person name="Li J."/>
            <person name="Zhao F."/>
            <person name="Cao W.C."/>
        </authorList>
    </citation>
    <scope>NUCLEOTIDE SEQUENCE</scope>
    <source>
        <strain evidence="2">Rmic-2018</strain>
    </source>
</reference>
<name>A0A9J6EDL5_RHIMP</name>
<gene>
    <name evidence="2" type="ORF">HPB51_024112</name>
</gene>
<evidence type="ECO:0000256" key="1">
    <source>
        <dbReference type="SAM" id="MobiDB-lite"/>
    </source>
</evidence>
<feature type="compositionally biased region" description="Polar residues" evidence="1">
    <location>
        <begin position="28"/>
        <end position="40"/>
    </location>
</feature>
<evidence type="ECO:0000313" key="3">
    <source>
        <dbReference type="Proteomes" id="UP000821866"/>
    </source>
</evidence>
<feature type="compositionally biased region" description="Low complexity" evidence="1">
    <location>
        <begin position="83"/>
        <end position="151"/>
    </location>
</feature>
<organism evidence="2 3">
    <name type="scientific">Rhipicephalus microplus</name>
    <name type="common">Cattle tick</name>
    <name type="synonym">Boophilus microplus</name>
    <dbReference type="NCBI Taxonomy" id="6941"/>
    <lineage>
        <taxon>Eukaryota</taxon>
        <taxon>Metazoa</taxon>
        <taxon>Ecdysozoa</taxon>
        <taxon>Arthropoda</taxon>
        <taxon>Chelicerata</taxon>
        <taxon>Arachnida</taxon>
        <taxon>Acari</taxon>
        <taxon>Parasitiformes</taxon>
        <taxon>Ixodida</taxon>
        <taxon>Ixodoidea</taxon>
        <taxon>Ixodidae</taxon>
        <taxon>Rhipicephalinae</taxon>
        <taxon>Rhipicephalus</taxon>
        <taxon>Boophilus</taxon>
    </lineage>
</organism>
<comment type="caution">
    <text evidence="2">The sequence shown here is derived from an EMBL/GenBank/DDBJ whole genome shotgun (WGS) entry which is preliminary data.</text>
</comment>
<protein>
    <submittedName>
        <fullName evidence="2">Uncharacterized protein</fullName>
    </submittedName>
</protein>
<evidence type="ECO:0000313" key="2">
    <source>
        <dbReference type="EMBL" id="KAH8032335.1"/>
    </source>
</evidence>
<dbReference type="EMBL" id="JABSTU010000005">
    <property type="protein sequence ID" value="KAH8032335.1"/>
    <property type="molecule type" value="Genomic_DNA"/>
</dbReference>
<accession>A0A9J6EDL5</accession>
<keyword evidence="3" id="KW-1185">Reference proteome</keyword>
<dbReference type="Proteomes" id="UP000821866">
    <property type="component" value="Chromosome 3"/>
</dbReference>
<feature type="region of interest" description="Disordered" evidence="1">
    <location>
        <begin position="61"/>
        <end position="169"/>
    </location>
</feature>
<proteinExistence type="predicted"/>